<keyword evidence="1" id="KW-0812">Transmembrane</keyword>
<evidence type="ECO:0000313" key="2">
    <source>
        <dbReference type="EMBL" id="WGI36671.1"/>
    </source>
</evidence>
<dbReference type="EMBL" id="CP122979">
    <property type="protein sequence ID" value="WGI36671.1"/>
    <property type="molecule type" value="Genomic_DNA"/>
</dbReference>
<protein>
    <submittedName>
        <fullName evidence="2">DUF4231 domain-containing protein</fullName>
    </submittedName>
</protein>
<dbReference type="Proteomes" id="UP001179842">
    <property type="component" value="Chromosome"/>
</dbReference>
<keyword evidence="1" id="KW-0472">Membrane</keyword>
<accession>A0ABY8LWP2</accession>
<proteinExistence type="predicted"/>
<keyword evidence="1" id="KW-1133">Transmembrane helix</keyword>
<gene>
    <name evidence="2" type="ORF">QEG99_00075</name>
</gene>
<evidence type="ECO:0000256" key="1">
    <source>
        <dbReference type="SAM" id="Phobius"/>
    </source>
</evidence>
<reference evidence="2" key="1">
    <citation type="submission" date="2023-04" db="EMBL/GenBank/DDBJ databases">
        <title>Completed genome of Mycoplasma lagogenitalium type strain 12MS.</title>
        <authorList>
            <person name="Spergser J."/>
        </authorList>
    </citation>
    <scope>NUCLEOTIDE SEQUENCE</scope>
    <source>
        <strain evidence="2">12MS</strain>
    </source>
</reference>
<evidence type="ECO:0000313" key="3">
    <source>
        <dbReference type="Proteomes" id="UP001179842"/>
    </source>
</evidence>
<dbReference type="RefSeq" id="WP_280101972.1">
    <property type="nucleotide sequence ID" value="NZ_CP122979.1"/>
</dbReference>
<name>A0ABY8LWP2_9BACT</name>
<feature type="transmembrane region" description="Helical" evidence="1">
    <location>
        <begin position="28"/>
        <end position="52"/>
    </location>
</feature>
<organism evidence="2 3">
    <name type="scientific">Mesomycoplasma lagogenitalium</name>
    <dbReference type="NCBI Taxonomy" id="171286"/>
    <lineage>
        <taxon>Bacteria</taxon>
        <taxon>Bacillati</taxon>
        <taxon>Mycoplasmatota</taxon>
        <taxon>Mycoplasmoidales</taxon>
        <taxon>Metamycoplasmataceae</taxon>
        <taxon>Mesomycoplasma</taxon>
    </lineage>
</organism>
<feature type="transmembrane region" description="Helical" evidence="1">
    <location>
        <begin position="58"/>
        <end position="85"/>
    </location>
</feature>
<keyword evidence="3" id="KW-1185">Reference proteome</keyword>
<sequence>MKDNSQEILKAEKTIKELKKKYFISKSVFLAVSIFLILASAFNGLLSAYAIVKNNQIIPLWIFVSIAFINAIIAFLLAISALCNFDKKKDANKEKIMFLIQKEKELKENPKLVDRDKLINDLATIDLDE</sequence>